<evidence type="ECO:0008006" key="8">
    <source>
        <dbReference type="Google" id="ProtNLM"/>
    </source>
</evidence>
<dbReference type="InterPro" id="IPR032808">
    <property type="entry name" value="DoxX"/>
</dbReference>
<keyword evidence="2 5" id="KW-0812">Transmembrane</keyword>
<keyword evidence="3 5" id="KW-1133">Transmembrane helix</keyword>
<evidence type="ECO:0000256" key="3">
    <source>
        <dbReference type="ARBA" id="ARBA00022989"/>
    </source>
</evidence>
<dbReference type="GO" id="GO:0016020">
    <property type="term" value="C:membrane"/>
    <property type="evidence" value="ECO:0007669"/>
    <property type="project" value="UniProtKB-SubCell"/>
</dbReference>
<evidence type="ECO:0000256" key="4">
    <source>
        <dbReference type="ARBA" id="ARBA00023136"/>
    </source>
</evidence>
<reference evidence="6 7" key="1">
    <citation type="submission" date="2018-05" db="EMBL/GenBank/DDBJ databases">
        <title>Brumimicrobium oceani sp. nov., isolated from coastal sediment.</title>
        <authorList>
            <person name="Kou Y."/>
        </authorList>
    </citation>
    <scope>NUCLEOTIDE SEQUENCE [LARGE SCALE GENOMIC DNA]</scope>
    <source>
        <strain evidence="6 7">C305</strain>
    </source>
</reference>
<evidence type="ECO:0000256" key="5">
    <source>
        <dbReference type="SAM" id="Phobius"/>
    </source>
</evidence>
<proteinExistence type="predicted"/>
<dbReference type="EMBL" id="QFRJ01000018">
    <property type="protein sequence ID" value="PWH81351.1"/>
    <property type="molecule type" value="Genomic_DNA"/>
</dbReference>
<gene>
    <name evidence="6" type="ORF">DIT68_15090</name>
</gene>
<comment type="subcellular location">
    <subcellularLocation>
        <location evidence="1">Membrane</location>
        <topology evidence="1">Multi-pass membrane protein</topology>
    </subcellularLocation>
</comment>
<organism evidence="6 7">
    <name type="scientific">Brumimicrobium oceani</name>
    <dbReference type="NCBI Taxonomy" id="2100725"/>
    <lineage>
        <taxon>Bacteria</taxon>
        <taxon>Pseudomonadati</taxon>
        <taxon>Bacteroidota</taxon>
        <taxon>Flavobacteriia</taxon>
        <taxon>Flavobacteriales</taxon>
        <taxon>Crocinitomicaceae</taxon>
        <taxon>Brumimicrobium</taxon>
    </lineage>
</organism>
<feature type="transmembrane region" description="Helical" evidence="5">
    <location>
        <begin position="68"/>
        <end position="86"/>
    </location>
</feature>
<dbReference type="Proteomes" id="UP000245370">
    <property type="component" value="Unassembled WGS sequence"/>
</dbReference>
<protein>
    <recommendedName>
        <fullName evidence="8">DoxX family protein</fullName>
    </recommendedName>
</protein>
<reference evidence="6 7" key="2">
    <citation type="submission" date="2018-05" db="EMBL/GenBank/DDBJ databases">
        <authorList>
            <person name="Lanie J.A."/>
            <person name="Ng W.-L."/>
            <person name="Kazmierczak K.M."/>
            <person name="Andrzejewski T.M."/>
            <person name="Davidsen T.M."/>
            <person name="Wayne K.J."/>
            <person name="Tettelin H."/>
            <person name="Glass J.I."/>
            <person name="Rusch D."/>
            <person name="Podicherti R."/>
            <person name="Tsui H.-C.T."/>
            <person name="Winkler M.E."/>
        </authorList>
    </citation>
    <scope>NUCLEOTIDE SEQUENCE [LARGE SCALE GENOMIC DNA]</scope>
    <source>
        <strain evidence="6 7">C305</strain>
    </source>
</reference>
<evidence type="ECO:0000313" key="6">
    <source>
        <dbReference type="EMBL" id="PWH81351.1"/>
    </source>
</evidence>
<comment type="caution">
    <text evidence="6">The sequence shown here is derived from an EMBL/GenBank/DDBJ whole genome shotgun (WGS) entry which is preliminary data.</text>
</comment>
<dbReference type="Pfam" id="PF07681">
    <property type="entry name" value="DoxX"/>
    <property type="match status" value="1"/>
</dbReference>
<accession>A0A2U2X0P1</accession>
<evidence type="ECO:0000256" key="2">
    <source>
        <dbReference type="ARBA" id="ARBA00022692"/>
    </source>
</evidence>
<evidence type="ECO:0000256" key="1">
    <source>
        <dbReference type="ARBA" id="ARBA00004141"/>
    </source>
</evidence>
<keyword evidence="4 5" id="KW-0472">Membrane</keyword>
<dbReference type="AlphaFoldDB" id="A0A2U2X0P1"/>
<sequence length="115" mass="12307">MLSGIFIVASLNHLFNLEKTVSRIEQANFGAIGQLLGTPEVAVIASGILMLIAGIALLIGFKTKWAAILLLLVLIPITLTIQVGQVQTMGPLFKNIGLAGGLLFFAMNDIQFRKT</sequence>
<keyword evidence="7" id="KW-1185">Reference proteome</keyword>
<evidence type="ECO:0000313" key="7">
    <source>
        <dbReference type="Proteomes" id="UP000245370"/>
    </source>
</evidence>
<feature type="transmembrane region" description="Helical" evidence="5">
    <location>
        <begin position="41"/>
        <end position="61"/>
    </location>
</feature>
<name>A0A2U2X0P1_9FLAO</name>
<feature type="transmembrane region" description="Helical" evidence="5">
    <location>
        <begin position="92"/>
        <end position="110"/>
    </location>
</feature>
<dbReference type="OrthoDB" id="7425328at2"/>